<dbReference type="InParanoid" id="A0A409X6Z1"/>
<dbReference type="STRING" id="93625.A0A409X6Z1"/>
<name>A0A409X6Z1_PSICY</name>
<accession>A0A409X6Z1</accession>
<dbReference type="OrthoDB" id="3239511at2759"/>
<dbReference type="AlphaFoldDB" id="A0A409X6Z1"/>
<proteinExistence type="predicted"/>
<gene>
    <name evidence="1" type="ORF">CVT25_008073</name>
</gene>
<reference evidence="1 2" key="1">
    <citation type="journal article" date="2018" name="Evol. Lett.">
        <title>Horizontal gene cluster transfer increased hallucinogenic mushroom diversity.</title>
        <authorList>
            <person name="Reynolds H.T."/>
            <person name="Vijayakumar V."/>
            <person name="Gluck-Thaler E."/>
            <person name="Korotkin H.B."/>
            <person name="Matheny P.B."/>
            <person name="Slot J.C."/>
        </authorList>
    </citation>
    <scope>NUCLEOTIDE SEQUENCE [LARGE SCALE GENOMIC DNA]</scope>
    <source>
        <strain evidence="1 2">2631</strain>
    </source>
</reference>
<organism evidence="1 2">
    <name type="scientific">Psilocybe cyanescens</name>
    <dbReference type="NCBI Taxonomy" id="93625"/>
    <lineage>
        <taxon>Eukaryota</taxon>
        <taxon>Fungi</taxon>
        <taxon>Dikarya</taxon>
        <taxon>Basidiomycota</taxon>
        <taxon>Agaricomycotina</taxon>
        <taxon>Agaricomycetes</taxon>
        <taxon>Agaricomycetidae</taxon>
        <taxon>Agaricales</taxon>
        <taxon>Agaricineae</taxon>
        <taxon>Strophariaceae</taxon>
        <taxon>Psilocybe</taxon>
    </lineage>
</organism>
<evidence type="ECO:0000313" key="2">
    <source>
        <dbReference type="Proteomes" id="UP000283269"/>
    </source>
</evidence>
<sequence>MCSVVECASHATSKTAKKQILQDYGLHDVKHFLWDFQFSDSYAACSYDTLHSDDVGKWGKHIWDLVLEIFKKKKSLGQLTSNMSKFPYWNNLKHFNHVATVSFTDRQSFYDILKHLEELIGKYEKFCSKVTKEYGKSFRFPKQHWISHVASDIWQKGTTDNMSMHPGEGFQQEAAEVYKQTNKKKAKKQMSRIDENQEAIALIRMAIDNDNRA</sequence>
<keyword evidence="2" id="KW-1185">Reference proteome</keyword>
<protein>
    <submittedName>
        <fullName evidence="1">Uncharacterized protein</fullName>
    </submittedName>
</protein>
<comment type="caution">
    <text evidence="1">The sequence shown here is derived from an EMBL/GenBank/DDBJ whole genome shotgun (WGS) entry which is preliminary data.</text>
</comment>
<dbReference type="Proteomes" id="UP000283269">
    <property type="component" value="Unassembled WGS sequence"/>
</dbReference>
<evidence type="ECO:0000313" key="1">
    <source>
        <dbReference type="EMBL" id="PPQ86474.1"/>
    </source>
</evidence>
<dbReference type="EMBL" id="NHYD01002483">
    <property type="protein sequence ID" value="PPQ86474.1"/>
    <property type="molecule type" value="Genomic_DNA"/>
</dbReference>